<dbReference type="Pfam" id="PF02623">
    <property type="entry name" value="FliW"/>
    <property type="match status" value="1"/>
</dbReference>
<evidence type="ECO:0000256" key="3">
    <source>
        <dbReference type="ARBA" id="ARBA00022845"/>
    </source>
</evidence>
<dbReference type="Gene3D" id="2.30.290.10">
    <property type="entry name" value="BH3618-like"/>
    <property type="match status" value="1"/>
</dbReference>
<proteinExistence type="inferred from homology"/>
<comment type="subunit">
    <text evidence="4">Interacts with translational regulator CsrA and flagellin(s).</text>
</comment>
<organism evidence="5 6">
    <name type="scientific">Methylomonas rapida</name>
    <dbReference type="NCBI Taxonomy" id="2963939"/>
    <lineage>
        <taxon>Bacteria</taxon>
        <taxon>Pseudomonadati</taxon>
        <taxon>Pseudomonadota</taxon>
        <taxon>Gammaproteobacteria</taxon>
        <taxon>Methylococcales</taxon>
        <taxon>Methylococcaceae</taxon>
        <taxon>Methylomonas</taxon>
    </lineage>
</organism>
<dbReference type="InterPro" id="IPR024046">
    <property type="entry name" value="Flagellar_assmbl_FliW_dom_sf"/>
</dbReference>
<accession>A0ABY7GKW2</accession>
<evidence type="ECO:0000313" key="5">
    <source>
        <dbReference type="EMBL" id="WAR45132.1"/>
    </source>
</evidence>
<keyword evidence="6" id="KW-1185">Reference proteome</keyword>
<name>A0ABY7GKW2_9GAMM</name>
<sequence length="153" mass="17117">MDIQSKQLGAQDIDSDSIITFPLGLPGFEDQKRFRLFGEEGNEIVYRLQSVDDENLIFSVAHPAHFHINYDFVLTDDEEALLQLQSVDDVLILILLHKEDNDVEGGKPTVKGSIKSPLVINTERRIGLQKVLATIEQSITLTERVSEIAVSEA</sequence>
<evidence type="ECO:0000256" key="1">
    <source>
        <dbReference type="ARBA" id="ARBA00022490"/>
    </source>
</evidence>
<keyword evidence="5" id="KW-0966">Cell projection</keyword>
<protein>
    <recommendedName>
        <fullName evidence="4">Flagellar assembly factor FliW</fullName>
    </recommendedName>
</protein>
<comment type="subcellular location">
    <subcellularLocation>
        <location evidence="4">Cytoplasm</location>
    </subcellularLocation>
</comment>
<evidence type="ECO:0000313" key="6">
    <source>
        <dbReference type="Proteomes" id="UP001162780"/>
    </source>
</evidence>
<keyword evidence="3 4" id="KW-0810">Translation regulation</keyword>
<dbReference type="SUPFAM" id="SSF141457">
    <property type="entry name" value="BH3618-like"/>
    <property type="match status" value="1"/>
</dbReference>
<dbReference type="HAMAP" id="MF_01185">
    <property type="entry name" value="FliW"/>
    <property type="match status" value="1"/>
</dbReference>
<gene>
    <name evidence="4 5" type="primary">fliW</name>
    <name evidence="5" type="ORF">NM686_001075</name>
</gene>
<keyword evidence="4" id="KW-0143">Chaperone</keyword>
<keyword evidence="1 4" id="KW-0963">Cytoplasm</keyword>
<keyword evidence="2 4" id="KW-1005">Bacterial flagellum biogenesis</keyword>
<evidence type="ECO:0000256" key="2">
    <source>
        <dbReference type="ARBA" id="ARBA00022795"/>
    </source>
</evidence>
<comment type="similarity">
    <text evidence="4">Belongs to the FliW family.</text>
</comment>
<comment type="function">
    <text evidence="4">Acts as an anti-CsrA protein, binds CsrA and prevents it from repressing translation of its target genes, one of which is flagellin. Binds to flagellin and participates in the assembly of the flagellum.</text>
</comment>
<keyword evidence="5" id="KW-0969">Cilium</keyword>
<dbReference type="InterPro" id="IPR003775">
    <property type="entry name" value="Flagellar_assembly_factor_FliW"/>
</dbReference>
<reference evidence="5" key="1">
    <citation type="submission" date="2022-11" db="EMBL/GenBank/DDBJ databases">
        <title>Methylomonas rapida sp. nov., Carotenoid-Producing Obligate Methanotrophs with High Growth Characteristics and Biotechnological Potential.</title>
        <authorList>
            <person name="Tikhonova E.N."/>
            <person name="Suleimanov R.Z."/>
            <person name="Miroshnikov K."/>
            <person name="Oshkin I.Y."/>
            <person name="Belova S.E."/>
            <person name="Danilova O.V."/>
            <person name="Ashikhmin A."/>
            <person name="Konopkin A."/>
            <person name="But S.Y."/>
            <person name="Khmelenina V.N."/>
            <person name="Kuznetsov N."/>
            <person name="Pimenov N.V."/>
            <person name="Dedysh S.N."/>
        </authorList>
    </citation>
    <scope>NUCLEOTIDE SEQUENCE</scope>
    <source>
        <strain evidence="5">MP1</strain>
    </source>
</reference>
<dbReference type="PANTHER" id="PTHR39190">
    <property type="entry name" value="FLAGELLAR ASSEMBLY FACTOR FLIW"/>
    <property type="match status" value="1"/>
</dbReference>
<dbReference type="EMBL" id="CP113517">
    <property type="protein sequence ID" value="WAR45132.1"/>
    <property type="molecule type" value="Genomic_DNA"/>
</dbReference>
<evidence type="ECO:0000256" key="4">
    <source>
        <dbReference type="HAMAP-Rule" id="MF_01185"/>
    </source>
</evidence>
<keyword evidence="5" id="KW-0282">Flagellum</keyword>
<dbReference type="RefSeq" id="WP_255190099.1">
    <property type="nucleotide sequence ID" value="NZ_CP113517.1"/>
</dbReference>
<dbReference type="Proteomes" id="UP001162780">
    <property type="component" value="Chromosome"/>
</dbReference>
<dbReference type="PANTHER" id="PTHR39190:SF1">
    <property type="entry name" value="FLAGELLAR ASSEMBLY FACTOR FLIW"/>
    <property type="match status" value="1"/>
</dbReference>